<reference evidence="2" key="1">
    <citation type="submission" date="2021-01" db="EMBL/GenBank/DDBJ databases">
        <title>Whole genome shotgun sequence of Catellatospora methionotrophica NBRC 14553.</title>
        <authorList>
            <person name="Komaki H."/>
            <person name="Tamura T."/>
        </authorList>
    </citation>
    <scope>NUCLEOTIDE SEQUENCE</scope>
    <source>
        <strain evidence="2">NBRC 14553</strain>
    </source>
</reference>
<dbReference type="InterPro" id="IPR029063">
    <property type="entry name" value="SAM-dependent_MTases_sf"/>
</dbReference>
<keyword evidence="2" id="KW-0489">Methyltransferase</keyword>
<dbReference type="AlphaFoldDB" id="A0A8J3LHH9"/>
<name>A0A8J3LHH9_9ACTN</name>
<dbReference type="InterPro" id="IPR013216">
    <property type="entry name" value="Methyltransf_11"/>
</dbReference>
<feature type="domain" description="Methyltransferase type 11" evidence="1">
    <location>
        <begin position="40"/>
        <end position="134"/>
    </location>
</feature>
<sequence length="262" mass="27765">MTQATFADGDAYEAYVGRWSRLVARAFVRRLAVPAGREWLDVGCGTGALTETVLATAEPARITGVDRSEPFVDLARARIGDARAVFQVGDAKALPLPDGSVDVAVSGLVLNFVPDPPEAAAEIARVLRPGGVAAAYVWDYADGMAMMRHFWDAAAALDPASAAWDEGRRPSVCGPDALRALWTDAGLQAVAVESVQVPTVFADLADYWEPFLGGQGSAPGYLRGLPDDHRAALRALLRTNLPTAPDGTIPLTARAWTVRGRA</sequence>
<dbReference type="PANTHER" id="PTHR43591">
    <property type="entry name" value="METHYLTRANSFERASE"/>
    <property type="match status" value="1"/>
</dbReference>
<keyword evidence="2" id="KW-0808">Transferase</keyword>
<accession>A0A8J3LHH9</accession>
<protein>
    <submittedName>
        <fullName evidence="2">Methyltransferase</fullName>
    </submittedName>
</protein>
<dbReference type="EMBL" id="BONJ01000002">
    <property type="protein sequence ID" value="GIG12675.1"/>
    <property type="molecule type" value="Genomic_DNA"/>
</dbReference>
<proteinExistence type="predicted"/>
<keyword evidence="3" id="KW-1185">Reference proteome</keyword>
<dbReference type="GO" id="GO:0032259">
    <property type="term" value="P:methylation"/>
    <property type="evidence" value="ECO:0007669"/>
    <property type="project" value="UniProtKB-KW"/>
</dbReference>
<evidence type="ECO:0000313" key="3">
    <source>
        <dbReference type="Proteomes" id="UP000660339"/>
    </source>
</evidence>
<comment type="caution">
    <text evidence="2">The sequence shown here is derived from an EMBL/GenBank/DDBJ whole genome shotgun (WGS) entry which is preliminary data.</text>
</comment>
<dbReference type="Pfam" id="PF08241">
    <property type="entry name" value="Methyltransf_11"/>
    <property type="match status" value="1"/>
</dbReference>
<dbReference type="Gene3D" id="3.40.50.150">
    <property type="entry name" value="Vaccinia Virus protein VP39"/>
    <property type="match status" value="1"/>
</dbReference>
<evidence type="ECO:0000313" key="2">
    <source>
        <dbReference type="EMBL" id="GIG12675.1"/>
    </source>
</evidence>
<dbReference type="CDD" id="cd02440">
    <property type="entry name" value="AdoMet_MTases"/>
    <property type="match status" value="1"/>
</dbReference>
<dbReference type="GO" id="GO:0008757">
    <property type="term" value="F:S-adenosylmethionine-dependent methyltransferase activity"/>
    <property type="evidence" value="ECO:0007669"/>
    <property type="project" value="InterPro"/>
</dbReference>
<dbReference type="Proteomes" id="UP000660339">
    <property type="component" value="Unassembled WGS sequence"/>
</dbReference>
<dbReference type="RefSeq" id="WP_166388124.1">
    <property type="nucleotide sequence ID" value="NZ_BAAATT010000012.1"/>
</dbReference>
<evidence type="ECO:0000259" key="1">
    <source>
        <dbReference type="Pfam" id="PF08241"/>
    </source>
</evidence>
<gene>
    <name evidence="2" type="ORF">Cme02nite_10070</name>
</gene>
<dbReference type="SUPFAM" id="SSF53335">
    <property type="entry name" value="S-adenosyl-L-methionine-dependent methyltransferases"/>
    <property type="match status" value="1"/>
</dbReference>
<organism evidence="2 3">
    <name type="scientific">Catellatospora methionotrophica</name>
    <dbReference type="NCBI Taxonomy" id="121620"/>
    <lineage>
        <taxon>Bacteria</taxon>
        <taxon>Bacillati</taxon>
        <taxon>Actinomycetota</taxon>
        <taxon>Actinomycetes</taxon>
        <taxon>Micromonosporales</taxon>
        <taxon>Micromonosporaceae</taxon>
        <taxon>Catellatospora</taxon>
    </lineage>
</organism>